<feature type="domain" description="Protein kinase" evidence="8">
    <location>
        <begin position="727"/>
        <end position="1139"/>
    </location>
</feature>
<feature type="coiled-coil region" evidence="5">
    <location>
        <begin position="738"/>
        <end position="765"/>
    </location>
</feature>
<feature type="compositionally biased region" description="Acidic residues" evidence="6">
    <location>
        <begin position="1159"/>
        <end position="1168"/>
    </location>
</feature>
<keyword evidence="1" id="KW-0808">Transferase</keyword>
<keyword evidence="5" id="KW-0175">Coiled coil</keyword>
<dbReference type="PROSITE" id="PS50011">
    <property type="entry name" value="PROTEIN_KINASE_DOM"/>
    <property type="match status" value="1"/>
</dbReference>
<dbReference type="PANTHER" id="PTHR44329:SF288">
    <property type="entry name" value="MITOGEN-ACTIVATED PROTEIN KINASE KINASE KINASE 20"/>
    <property type="match status" value="1"/>
</dbReference>
<dbReference type="InterPro" id="IPR051681">
    <property type="entry name" value="Ser/Thr_Kinases-Pseudokinases"/>
</dbReference>
<keyword evidence="4" id="KW-0067">ATP-binding</keyword>
<reference evidence="9 10" key="1">
    <citation type="journal article" date="2023" name="Commun. Biol.">
        <title>Genome analysis of Parmales, the sister group of diatoms, reveals the evolutionary specialization of diatoms from phago-mixotrophs to photoautotrophs.</title>
        <authorList>
            <person name="Ban H."/>
            <person name="Sato S."/>
            <person name="Yoshikawa S."/>
            <person name="Yamada K."/>
            <person name="Nakamura Y."/>
            <person name="Ichinomiya M."/>
            <person name="Sato N."/>
            <person name="Blanc-Mathieu R."/>
            <person name="Endo H."/>
            <person name="Kuwata A."/>
            <person name="Ogata H."/>
        </authorList>
    </citation>
    <scope>NUCLEOTIDE SEQUENCE [LARGE SCALE GENOMIC DNA]</scope>
</reference>
<dbReference type="PANTHER" id="PTHR44329">
    <property type="entry name" value="SERINE/THREONINE-PROTEIN KINASE TNNI3K-RELATED"/>
    <property type="match status" value="1"/>
</dbReference>
<evidence type="ECO:0000259" key="8">
    <source>
        <dbReference type="PROSITE" id="PS50011"/>
    </source>
</evidence>
<keyword evidence="10" id="KW-1185">Reference proteome</keyword>
<dbReference type="Gene3D" id="1.10.510.10">
    <property type="entry name" value="Transferase(Phosphotransferase) domain 1"/>
    <property type="match status" value="2"/>
</dbReference>
<feature type="region of interest" description="Disordered" evidence="6">
    <location>
        <begin position="1221"/>
        <end position="1248"/>
    </location>
</feature>
<dbReference type="InterPro" id="IPR008271">
    <property type="entry name" value="Ser/Thr_kinase_AS"/>
</dbReference>
<evidence type="ECO:0000256" key="7">
    <source>
        <dbReference type="SAM" id="SignalP"/>
    </source>
</evidence>
<evidence type="ECO:0000256" key="1">
    <source>
        <dbReference type="ARBA" id="ARBA00022679"/>
    </source>
</evidence>
<sequence>MRRLFFFLLAAASFPSVACTDPCECDADGIVGGVDTGEAGCKLHQVGWDTYCYVSDACTVFEGVTNANGKKWRYCDPATDFVAPLENLCPRGSTNCPCLRGTHSPSGSALDGLCPNNCTAPFPDSNRGATSVSDCFNHGGNVMATCSDVGSVAELNAGADTYDEFAGGIDYPYGIECVDETACLVGLYYTSEVQVVSTEGKTLGVFAEVRFPSGLLYIPHLDLVAVGSLDDNWCGSTEYCLSYGRVFFFRLGTYREQMPLNVTNAVGVLDDFDDLGANNHLSIGEFDNEILVTFGRSVFRRCIPLTDCDPDERNSKFIDHNPDTTSSIYVYTYASGTYEYLGPLASSSGALSGGHDLTFRPGVYVEVSPVSPPPPAVAGVPVVSPLLMYDRYNNTVPTSHTTSSSVLDLEVTAVGKFPEPDGTNVTLTLTGGFEVDASYPPHAALSATIEVTYAGDWELHVKQGAKHFLGSPLSFHVSPAPTDPASCDVTYSKVVVAGANLEISVEAFDKYSNPTAHPDDAFEFYLLGVNDVRGPEQMPGNRREIEVTAAGTTNLRVVHVKTGEEVDNSNFAVLPAGPDTALSSHNAHNVSDVVSSIATNLPLQAFVRDEYGNVVLDATAIGYAVTVRVEGLDPADSSAALVKALADPDYLYTLLIPADLDATLTISFFLDELQIGESATVSVTKPPPPKSHILAYIVSGISLAALLAGALYYRSYRRKAGEKIMTLNSAVQLGKARQSQLKAEKEGLEAEKEELVDQLLKINSENVLRFRHECFLMKNLSHPHVVKLVGVCWSEDLFACLLEFVENGSLEDWLRRTPGGKTYKPSVSTRRVRMTNYFAFVVKEVPGSKGKASDCWRLNLTDPGFRTGLGMLNKWGSSKASSLNALPLVELKRNVALLLKDYEESLPLPPLAEVVHRGVDLTKYVMTEINQLDRAKVGEGLELLETYWRDRMNPNKLWKPLLKDDGSRLDLGVTAFNAYWSDGGTRHNGATGEEEEEPEGWKESVIHRDLKPDNMLLDNNWTLKLTDFGEARAQNTGGTMTSVGTPIYIAPEVMRADHYTEKADSWSYGLCLVAMVRDYAEGWRPLLPLSFVKAYPKLHALIQECWRVRSRDRPSFDEIVRRLQVDIAEEIKRKEEPLVTIYSLEDDSVYQERIGKDEQFDDSDEEMDGTAPAGGTGRGSSRNWVSKKEYERVKSDFARVLQELEAGKKKEILLQEKLSAKEKELKSASPQMKARKAEKEREAKKVDAELNAMLSLMGR</sequence>
<accession>A0ABQ6MXR6</accession>
<dbReference type="SUPFAM" id="SSF56112">
    <property type="entry name" value="Protein kinase-like (PK-like)"/>
    <property type="match status" value="2"/>
</dbReference>
<dbReference type="PROSITE" id="PS00108">
    <property type="entry name" value="PROTEIN_KINASE_ST"/>
    <property type="match status" value="1"/>
</dbReference>
<keyword evidence="3" id="KW-0418">Kinase</keyword>
<dbReference type="SMART" id="SM00220">
    <property type="entry name" value="S_TKc"/>
    <property type="match status" value="1"/>
</dbReference>
<evidence type="ECO:0000313" key="10">
    <source>
        <dbReference type="Proteomes" id="UP001165060"/>
    </source>
</evidence>
<feature type="region of interest" description="Disordered" evidence="6">
    <location>
        <begin position="1157"/>
        <end position="1185"/>
    </location>
</feature>
<evidence type="ECO:0000313" key="9">
    <source>
        <dbReference type="EMBL" id="GMI35345.1"/>
    </source>
</evidence>
<gene>
    <name evidence="9" type="ORF">TeGR_g9058</name>
</gene>
<dbReference type="InterPro" id="IPR011009">
    <property type="entry name" value="Kinase-like_dom_sf"/>
</dbReference>
<dbReference type="Pfam" id="PF07714">
    <property type="entry name" value="PK_Tyr_Ser-Thr"/>
    <property type="match status" value="1"/>
</dbReference>
<evidence type="ECO:0000256" key="2">
    <source>
        <dbReference type="ARBA" id="ARBA00022741"/>
    </source>
</evidence>
<dbReference type="Pfam" id="PF00069">
    <property type="entry name" value="Pkinase"/>
    <property type="match status" value="1"/>
</dbReference>
<evidence type="ECO:0000256" key="4">
    <source>
        <dbReference type="ARBA" id="ARBA00022840"/>
    </source>
</evidence>
<evidence type="ECO:0000256" key="3">
    <source>
        <dbReference type="ARBA" id="ARBA00022777"/>
    </source>
</evidence>
<proteinExistence type="predicted"/>
<organism evidence="9 10">
    <name type="scientific">Tetraparma gracilis</name>
    <dbReference type="NCBI Taxonomy" id="2962635"/>
    <lineage>
        <taxon>Eukaryota</taxon>
        <taxon>Sar</taxon>
        <taxon>Stramenopiles</taxon>
        <taxon>Ochrophyta</taxon>
        <taxon>Bolidophyceae</taxon>
        <taxon>Parmales</taxon>
        <taxon>Triparmaceae</taxon>
        <taxon>Tetraparma</taxon>
    </lineage>
</organism>
<dbReference type="InterPro" id="IPR001245">
    <property type="entry name" value="Ser-Thr/Tyr_kinase_cat_dom"/>
</dbReference>
<evidence type="ECO:0000256" key="6">
    <source>
        <dbReference type="SAM" id="MobiDB-lite"/>
    </source>
</evidence>
<keyword evidence="7" id="KW-0732">Signal</keyword>
<evidence type="ECO:0000256" key="5">
    <source>
        <dbReference type="SAM" id="Coils"/>
    </source>
</evidence>
<feature type="signal peptide" evidence="7">
    <location>
        <begin position="1"/>
        <end position="19"/>
    </location>
</feature>
<dbReference type="EMBL" id="BRYB01004695">
    <property type="protein sequence ID" value="GMI35345.1"/>
    <property type="molecule type" value="Genomic_DNA"/>
</dbReference>
<feature type="compositionally biased region" description="Basic and acidic residues" evidence="6">
    <location>
        <begin position="1235"/>
        <end position="1248"/>
    </location>
</feature>
<dbReference type="Proteomes" id="UP001165060">
    <property type="component" value="Unassembled WGS sequence"/>
</dbReference>
<feature type="chain" id="PRO_5045518383" description="Protein kinase domain-containing protein" evidence="7">
    <location>
        <begin position="20"/>
        <end position="1259"/>
    </location>
</feature>
<comment type="caution">
    <text evidence="9">The sequence shown here is derived from an EMBL/GenBank/DDBJ whole genome shotgun (WGS) entry which is preliminary data.</text>
</comment>
<name>A0ABQ6MXR6_9STRA</name>
<dbReference type="InterPro" id="IPR000719">
    <property type="entry name" value="Prot_kinase_dom"/>
</dbReference>
<keyword evidence="2" id="KW-0547">Nucleotide-binding</keyword>
<protein>
    <recommendedName>
        <fullName evidence="8">Protein kinase domain-containing protein</fullName>
    </recommendedName>
</protein>